<dbReference type="RefSeq" id="WP_108897035.1">
    <property type="nucleotide sequence ID" value="NZ_LT993738.1"/>
</dbReference>
<dbReference type="GO" id="GO:0006400">
    <property type="term" value="P:tRNA modification"/>
    <property type="evidence" value="ECO:0007669"/>
    <property type="project" value="UniProtKB-UniRule"/>
</dbReference>
<dbReference type="CDD" id="cd01992">
    <property type="entry name" value="TilS_N"/>
    <property type="match status" value="1"/>
</dbReference>
<name>A0A2R8FCN4_9CHLA</name>
<evidence type="ECO:0000256" key="3">
    <source>
        <dbReference type="ARBA" id="ARBA00022741"/>
    </source>
</evidence>
<dbReference type="EMBL" id="LT993738">
    <property type="protein sequence ID" value="SPN74102.1"/>
    <property type="molecule type" value="Genomic_DNA"/>
</dbReference>
<keyword evidence="2 6" id="KW-0819">tRNA processing</keyword>
<dbReference type="InterPro" id="IPR011063">
    <property type="entry name" value="TilS/TtcA_N"/>
</dbReference>
<keyword evidence="6" id="KW-0963">Cytoplasm</keyword>
<proteinExistence type="inferred from homology"/>
<feature type="binding site" evidence="6">
    <location>
        <begin position="32"/>
        <end position="37"/>
    </location>
    <ligand>
        <name>ATP</name>
        <dbReference type="ChEBI" id="CHEBI:30616"/>
    </ligand>
</feature>
<dbReference type="InterPro" id="IPR012094">
    <property type="entry name" value="tRNA_Ile_lys_synt"/>
</dbReference>
<gene>
    <name evidence="6 8" type="primary">tilS</name>
    <name evidence="8" type="ORF">C10C_0969</name>
</gene>
<evidence type="ECO:0000256" key="1">
    <source>
        <dbReference type="ARBA" id="ARBA00022598"/>
    </source>
</evidence>
<dbReference type="GO" id="GO:0032267">
    <property type="term" value="F:tRNA(Ile)-lysidine synthase activity"/>
    <property type="evidence" value="ECO:0007669"/>
    <property type="project" value="UniProtKB-EC"/>
</dbReference>
<evidence type="ECO:0000256" key="2">
    <source>
        <dbReference type="ARBA" id="ARBA00022694"/>
    </source>
</evidence>
<reference evidence="9" key="1">
    <citation type="submission" date="2017-11" db="EMBL/GenBank/DDBJ databases">
        <authorList>
            <person name="Seth-Smith MB H."/>
        </authorList>
    </citation>
    <scope>NUCLEOTIDE SEQUENCE [LARGE SCALE GENOMIC DNA]</scope>
</reference>
<dbReference type="Proteomes" id="UP000244926">
    <property type="component" value="Chromosome I"/>
</dbReference>
<comment type="catalytic activity">
    <reaction evidence="5 6">
        <text>cytidine(34) in tRNA(Ile2) + L-lysine + ATP = lysidine(34) in tRNA(Ile2) + AMP + diphosphate + H(+)</text>
        <dbReference type="Rhea" id="RHEA:43744"/>
        <dbReference type="Rhea" id="RHEA-COMP:10625"/>
        <dbReference type="Rhea" id="RHEA-COMP:10670"/>
        <dbReference type="ChEBI" id="CHEBI:15378"/>
        <dbReference type="ChEBI" id="CHEBI:30616"/>
        <dbReference type="ChEBI" id="CHEBI:32551"/>
        <dbReference type="ChEBI" id="CHEBI:33019"/>
        <dbReference type="ChEBI" id="CHEBI:82748"/>
        <dbReference type="ChEBI" id="CHEBI:83665"/>
        <dbReference type="ChEBI" id="CHEBI:456215"/>
        <dbReference type="EC" id="6.3.4.19"/>
    </reaction>
</comment>
<dbReference type="PANTHER" id="PTHR43033:SF1">
    <property type="entry name" value="TRNA(ILE)-LYSIDINE SYNTHASE-RELATED"/>
    <property type="match status" value="1"/>
</dbReference>
<dbReference type="AlphaFoldDB" id="A0A2R8FCN4"/>
<feature type="domain" description="tRNA(Ile)-lysidine/2-thiocytidine synthase N-terminal" evidence="7">
    <location>
        <begin position="27"/>
        <end position="202"/>
    </location>
</feature>
<organism evidence="8 9">
    <name type="scientific">Chlamydia serpentis</name>
    <dbReference type="NCBI Taxonomy" id="1967782"/>
    <lineage>
        <taxon>Bacteria</taxon>
        <taxon>Pseudomonadati</taxon>
        <taxon>Chlamydiota</taxon>
        <taxon>Chlamydiia</taxon>
        <taxon>Chlamydiales</taxon>
        <taxon>Chlamydiaceae</taxon>
        <taxon>Chlamydia/Chlamydophila group</taxon>
        <taxon>Chlamydia</taxon>
    </lineage>
</organism>
<keyword evidence="1 6" id="KW-0436">Ligase</keyword>
<dbReference type="HAMAP" id="MF_01161">
    <property type="entry name" value="tRNA_Ile_lys_synt"/>
    <property type="match status" value="1"/>
</dbReference>
<protein>
    <recommendedName>
        <fullName evidence="6">tRNA(Ile)-lysidine synthase</fullName>
        <ecNumber evidence="6">6.3.4.19</ecNumber>
    </recommendedName>
    <alternativeName>
        <fullName evidence="6">tRNA(Ile)-2-lysyl-cytidine synthase</fullName>
    </alternativeName>
    <alternativeName>
        <fullName evidence="6">tRNA(Ile)-lysidine synthetase</fullName>
    </alternativeName>
</protein>
<dbReference type="OrthoDB" id="9807403at2"/>
<dbReference type="Pfam" id="PF01171">
    <property type="entry name" value="ATP_bind_3"/>
    <property type="match status" value="1"/>
</dbReference>
<accession>A0A2R8FCN4</accession>
<keyword evidence="9" id="KW-1185">Reference proteome</keyword>
<evidence type="ECO:0000256" key="5">
    <source>
        <dbReference type="ARBA" id="ARBA00048539"/>
    </source>
</evidence>
<sequence>MTLNSYLLSDDKQLDLFFASLDIKKRYLLALSGGSDSLFLFYLLKERGVSFTAVHIDHCWRTTSSQEAKELEQLCLREDVPFVLHVLTLEEQGDKDLENQARKKRYALLYKSYRQLEAEGIFLAHHANDQAETILKRLLEGAHLTNLKAMAEKSYVQDILLLRPLLHIPKSTLTRALDAREISYIRDPSNEDERYLRARMRKKIFPWLDEVFGKNVTFPLITLGEESAELSDYIEVQAQPFLCAVTYENSHRSLPFPDSLVSQTFLGKWVLKQFFNNAGAIVSRHFLQMVYDHLSQGSCATIRMRNKSVIIKPRVVMID</sequence>
<dbReference type="GO" id="GO:0005524">
    <property type="term" value="F:ATP binding"/>
    <property type="evidence" value="ECO:0007669"/>
    <property type="project" value="UniProtKB-UniRule"/>
</dbReference>
<dbReference type="InterPro" id="IPR014729">
    <property type="entry name" value="Rossmann-like_a/b/a_fold"/>
</dbReference>
<keyword evidence="4 6" id="KW-0067">ATP-binding</keyword>
<dbReference type="Gene3D" id="3.40.50.620">
    <property type="entry name" value="HUPs"/>
    <property type="match status" value="1"/>
</dbReference>
<keyword evidence="3 6" id="KW-0547">Nucleotide-binding</keyword>
<comment type="domain">
    <text evidence="6">The N-terminal region contains the highly conserved SGGXDS motif, predicted to be a P-loop motif involved in ATP binding.</text>
</comment>
<evidence type="ECO:0000259" key="7">
    <source>
        <dbReference type="Pfam" id="PF01171"/>
    </source>
</evidence>
<comment type="function">
    <text evidence="6">Ligates lysine onto the cytidine present at position 34 of the AUA codon-specific tRNA(Ile) that contains the anticodon CAU, in an ATP-dependent manner. Cytidine is converted to lysidine, thus changing the amino acid specificity of the tRNA from methionine to isoleucine.</text>
</comment>
<dbReference type="SUPFAM" id="SSF52402">
    <property type="entry name" value="Adenine nucleotide alpha hydrolases-like"/>
    <property type="match status" value="1"/>
</dbReference>
<evidence type="ECO:0000313" key="8">
    <source>
        <dbReference type="EMBL" id="SPN74102.1"/>
    </source>
</evidence>
<dbReference type="KEGG" id="csee:C10C_0969"/>
<comment type="similarity">
    <text evidence="6">Belongs to the tRNA(Ile)-lysidine synthase family.</text>
</comment>
<evidence type="ECO:0000256" key="6">
    <source>
        <dbReference type="HAMAP-Rule" id="MF_01161"/>
    </source>
</evidence>
<comment type="subcellular location">
    <subcellularLocation>
        <location evidence="6">Cytoplasm</location>
    </subcellularLocation>
</comment>
<dbReference type="NCBIfam" id="TIGR02432">
    <property type="entry name" value="lysidine_TilS_N"/>
    <property type="match status" value="1"/>
</dbReference>
<dbReference type="PANTHER" id="PTHR43033">
    <property type="entry name" value="TRNA(ILE)-LYSIDINE SYNTHASE-RELATED"/>
    <property type="match status" value="1"/>
</dbReference>
<evidence type="ECO:0000313" key="9">
    <source>
        <dbReference type="Proteomes" id="UP000244926"/>
    </source>
</evidence>
<dbReference type="EC" id="6.3.4.19" evidence="6"/>
<dbReference type="GO" id="GO:0005737">
    <property type="term" value="C:cytoplasm"/>
    <property type="evidence" value="ECO:0007669"/>
    <property type="project" value="UniProtKB-SubCell"/>
</dbReference>
<evidence type="ECO:0000256" key="4">
    <source>
        <dbReference type="ARBA" id="ARBA00022840"/>
    </source>
</evidence>
<dbReference type="InterPro" id="IPR012795">
    <property type="entry name" value="tRNA_Ile_lys_synt_N"/>
</dbReference>